<sequence length="1140" mass="126416">MAYNVKKDEVPISTIPKSDRIERLDNLFQEEFGCKPAFFVRVPGRVNIIGEHIDYCGYPVLPMAVEQDILVAGGLTEELQLSLRNVNSKYCNYDTKLNSFHDIVINTDENGKPFWYNYVLCGVKGGIEFINNKIEKGIRLFIDGNIPPASGLSSSSALVSAACLSFLYTQNAPVNKTDIASLCANSERYIGTQGGGMDQAIAFLAEKFCAQYITFNPLCATPVALPENAAFVVAHSLAEANKAATNDFNKRVMECRLAAKIIATFTGVTETKQIITFSELQISLGKTLDEMIGLVDKYLPKDIYTKTEISEILNTSEEDINDLYLSSNTRHLTDFKLRQRALHVYQEAKRVEDFRETCLQTTINVSACKNGTNRFTAMGGDSASNCVLDILGNLMSGSHDSLKTLYECSHENLDRLVNISKDMNVYARLTGAGWGGCAVALCPKDKIEPVTVNRKSEASKQNTKQVTLTTSQKRRIRRKRLHAAKVSKSPKNKELSSSVSNPIQLVNSPALDTLSNSSIGTPNKENNSIKMSSKEIPTRSREDVKAAREAKKLAKQKAKNKSTIEHKEPVLEPAKTKTQSIETIKNVEEPEPIDSKMNEIIKSKDEVDRANVDIEEIQDSIGKNKDQIQVDRAAKKAAKQAKKKSEDKKVPEQEIPRSKDVMEEHAEGTEIKPTIKEVEVEKDLTVKDVVNTLKDIVNVAKEVQEVTAKVQSIYLEGNKKPEETCKSKADLKAERRAKQEAQRAAKQATMKEKAPIPKVQAISTPDSEKIKEEKTPKQKSTEKTKTKLQTTNRVNWFQHLVSQQDKESLNNIPINTNLHPAIVKLGVQLSSRVVKGSNARCIALLDALKKMLKDYTLPAKTEFARGLEAHLATSLDFLWSKRQPCASQTNAVKFFRHHLTQLPNNVDEFDAKKILQEEIDRYIREQIDMAAEAISIAVRKKISNGDTIFTYGCSCLIERILLEAWASGLRFRTVVGGNRVGGDAPEMVRRLATRRLPCTYVDITALSSVMSQVSKVVLGASALLANGWVVGAAGTALCALVARSFNVPVLVACETHKFTDRVHTDALVYNEIGDPDHLIDKNDENSPLKEWRANPNLTPLNLTYDVTPASLITAVVTELAILPCTSAPVVLRFKLSEYGI</sequence>
<proteinExistence type="predicted"/>
<name>A0ACC1DFV3_9NEOP</name>
<dbReference type="EMBL" id="CM034389">
    <property type="protein sequence ID" value="KAJ0182756.1"/>
    <property type="molecule type" value="Genomic_DNA"/>
</dbReference>
<gene>
    <name evidence="1" type="ORF">K1T71_002125</name>
</gene>
<organism evidence="1 2">
    <name type="scientific">Dendrolimus kikuchii</name>
    <dbReference type="NCBI Taxonomy" id="765133"/>
    <lineage>
        <taxon>Eukaryota</taxon>
        <taxon>Metazoa</taxon>
        <taxon>Ecdysozoa</taxon>
        <taxon>Arthropoda</taxon>
        <taxon>Hexapoda</taxon>
        <taxon>Insecta</taxon>
        <taxon>Pterygota</taxon>
        <taxon>Neoptera</taxon>
        <taxon>Endopterygota</taxon>
        <taxon>Lepidoptera</taxon>
        <taxon>Glossata</taxon>
        <taxon>Ditrysia</taxon>
        <taxon>Bombycoidea</taxon>
        <taxon>Lasiocampidae</taxon>
        <taxon>Dendrolimus</taxon>
    </lineage>
</organism>
<dbReference type="Proteomes" id="UP000824533">
    <property type="component" value="Linkage Group LG03"/>
</dbReference>
<comment type="caution">
    <text evidence="1">The sequence shown here is derived from an EMBL/GenBank/DDBJ whole genome shotgun (WGS) entry which is preliminary data.</text>
</comment>
<evidence type="ECO:0000313" key="1">
    <source>
        <dbReference type="EMBL" id="KAJ0182756.1"/>
    </source>
</evidence>
<keyword evidence="2" id="KW-1185">Reference proteome</keyword>
<protein>
    <submittedName>
        <fullName evidence="1">Uncharacterized protein</fullName>
    </submittedName>
</protein>
<accession>A0ACC1DFV3</accession>
<evidence type="ECO:0000313" key="2">
    <source>
        <dbReference type="Proteomes" id="UP000824533"/>
    </source>
</evidence>
<reference evidence="1 2" key="1">
    <citation type="journal article" date="2021" name="Front. Genet.">
        <title>Chromosome-Level Genome Assembly Reveals Significant Gene Expansion in the Toll and IMD Signaling Pathways of Dendrolimus kikuchii.</title>
        <authorList>
            <person name="Zhou J."/>
            <person name="Wu P."/>
            <person name="Xiong Z."/>
            <person name="Liu N."/>
            <person name="Zhao N."/>
            <person name="Ji M."/>
            <person name="Qiu Y."/>
            <person name="Yang B."/>
        </authorList>
    </citation>
    <scope>NUCLEOTIDE SEQUENCE [LARGE SCALE GENOMIC DNA]</scope>
    <source>
        <strain evidence="1">Ann1</strain>
    </source>
</reference>